<dbReference type="STRING" id="112901.SAMN04488500_11291"/>
<reference evidence="1 2" key="1">
    <citation type="submission" date="2017-04" db="EMBL/GenBank/DDBJ databases">
        <authorList>
            <person name="Afonso C.L."/>
            <person name="Miller P.J."/>
            <person name="Scott M.A."/>
            <person name="Spackman E."/>
            <person name="Goraichik I."/>
            <person name="Dimitrov K.M."/>
            <person name="Suarez D.L."/>
            <person name="Swayne D.E."/>
        </authorList>
    </citation>
    <scope>NUCLEOTIDE SEQUENCE [LARGE SCALE GENOMIC DNA]</scope>
    <source>
        <strain evidence="1 2">DSM 5090</strain>
    </source>
</reference>
<dbReference type="AlphaFoldDB" id="A0A1W2CXM8"/>
<sequence length="136" mass="14970">MKIVMVINKELPLGLVANTAAVLGISLSKMFQQDIVGCDIQDVNGNVHRGITAQTIPVLNGSRQQIKDIRDLMFGSAYSEITVIDFSEVAQKCLEYEDYSRTLSSLPSSDIYYLGICLYGPKKIVNKLTGNLGLLR</sequence>
<dbReference type="RefSeq" id="WP_084576571.1">
    <property type="nucleotide sequence ID" value="NZ_CP155572.1"/>
</dbReference>
<evidence type="ECO:0000313" key="1">
    <source>
        <dbReference type="EMBL" id="SMC90019.1"/>
    </source>
</evidence>
<dbReference type="InterPro" id="IPR017021">
    <property type="entry name" value="UCP033763"/>
</dbReference>
<evidence type="ECO:0008006" key="3">
    <source>
        <dbReference type="Google" id="ProtNLM"/>
    </source>
</evidence>
<dbReference type="InterPro" id="IPR018988">
    <property type="entry name" value="DUF2000"/>
</dbReference>
<dbReference type="SUPFAM" id="SSF102462">
    <property type="entry name" value="Peptidyl-tRNA hydrolase II"/>
    <property type="match status" value="1"/>
</dbReference>
<dbReference type="Pfam" id="PF09391">
    <property type="entry name" value="DUF2000"/>
    <property type="match status" value="1"/>
</dbReference>
<organism evidence="1 2">
    <name type="scientific">Sporomusa malonica</name>
    <dbReference type="NCBI Taxonomy" id="112901"/>
    <lineage>
        <taxon>Bacteria</taxon>
        <taxon>Bacillati</taxon>
        <taxon>Bacillota</taxon>
        <taxon>Negativicutes</taxon>
        <taxon>Selenomonadales</taxon>
        <taxon>Sporomusaceae</taxon>
        <taxon>Sporomusa</taxon>
    </lineage>
</organism>
<dbReference type="Gene3D" id="3.40.1490.10">
    <property type="entry name" value="Bit1"/>
    <property type="match status" value="1"/>
</dbReference>
<protein>
    <recommendedName>
        <fullName evidence="3">DUF2000 domain-containing protein</fullName>
    </recommendedName>
</protein>
<dbReference type="PIRSF" id="PIRSF033736">
    <property type="entry name" value="UCP033763"/>
    <property type="match status" value="1"/>
</dbReference>
<keyword evidence="2" id="KW-1185">Reference proteome</keyword>
<proteinExistence type="predicted"/>
<evidence type="ECO:0000313" key="2">
    <source>
        <dbReference type="Proteomes" id="UP000192738"/>
    </source>
</evidence>
<gene>
    <name evidence="1" type="ORF">SAMN04488500_11291</name>
</gene>
<dbReference type="EMBL" id="FWXI01000012">
    <property type="protein sequence ID" value="SMC90019.1"/>
    <property type="molecule type" value="Genomic_DNA"/>
</dbReference>
<accession>A0A1W2CXM8</accession>
<dbReference type="Proteomes" id="UP000192738">
    <property type="component" value="Unassembled WGS sequence"/>
</dbReference>
<name>A0A1W2CXM8_9FIRM</name>
<dbReference type="InterPro" id="IPR023476">
    <property type="entry name" value="Pep_tRNA_hydro_II_dom_sf"/>
</dbReference>
<dbReference type="OrthoDB" id="1045582at2"/>